<dbReference type="SMART" id="SM00448">
    <property type="entry name" value="REC"/>
    <property type="match status" value="1"/>
</dbReference>
<proteinExistence type="predicted"/>
<dbReference type="PANTHER" id="PTHR44591:SF3">
    <property type="entry name" value="RESPONSE REGULATORY DOMAIN-CONTAINING PROTEIN"/>
    <property type="match status" value="1"/>
</dbReference>
<feature type="modified residue" description="4-aspartylphosphate" evidence="2">
    <location>
        <position position="53"/>
    </location>
</feature>
<dbReference type="Pfam" id="PF00072">
    <property type="entry name" value="Response_reg"/>
    <property type="match status" value="1"/>
</dbReference>
<comment type="caution">
    <text evidence="4">The sequence shown here is derived from an EMBL/GenBank/DDBJ whole genome shotgun (WGS) entry which is preliminary data.</text>
</comment>
<keyword evidence="1 2" id="KW-0597">Phosphoprotein</keyword>
<protein>
    <submittedName>
        <fullName evidence="4">Response regulator</fullName>
    </submittedName>
</protein>
<organism evidence="4 5">
    <name type="scientific">Rarispira pelagica</name>
    <dbReference type="NCBI Taxonomy" id="3141764"/>
    <lineage>
        <taxon>Bacteria</taxon>
        <taxon>Pseudomonadati</taxon>
        <taxon>Spirochaetota</taxon>
        <taxon>Spirochaetia</taxon>
        <taxon>Winmispirales</taxon>
        <taxon>Winmispiraceae</taxon>
        <taxon>Rarispira</taxon>
    </lineage>
</organism>
<feature type="domain" description="Response regulatory" evidence="3">
    <location>
        <begin position="3"/>
        <end position="118"/>
    </location>
</feature>
<dbReference type="Gene3D" id="3.40.50.2300">
    <property type="match status" value="1"/>
</dbReference>
<reference evidence="4 5" key="1">
    <citation type="submission" date="2024-03" db="EMBL/GenBank/DDBJ databases">
        <title>Ignisphaera cupida sp. nov., a hyperthermophilic hydrolytic archaeon from a hot spring of Kamchatka, and proposal of Ignisphaeraceae fam. nov.</title>
        <authorList>
            <person name="Podosokorskaya O.A."/>
            <person name="Elcheninov A.G."/>
            <person name="Maltseva A.I."/>
            <person name="Zayulina K.S."/>
            <person name="Novikov A."/>
            <person name="Merkel A.Y."/>
        </authorList>
    </citation>
    <scope>NUCLEOTIDE SEQUENCE [LARGE SCALE GENOMIC DNA]</scope>
    <source>
        <strain evidence="4 5">38H-sp</strain>
    </source>
</reference>
<dbReference type="InterPro" id="IPR050595">
    <property type="entry name" value="Bact_response_regulator"/>
</dbReference>
<evidence type="ECO:0000313" key="5">
    <source>
        <dbReference type="Proteomes" id="UP001466331"/>
    </source>
</evidence>
<evidence type="ECO:0000256" key="1">
    <source>
        <dbReference type="ARBA" id="ARBA00022553"/>
    </source>
</evidence>
<gene>
    <name evidence="4" type="ORF">WKV44_07525</name>
</gene>
<dbReference type="EMBL" id="JBCHKQ010000003">
    <property type="protein sequence ID" value="MEM5948392.1"/>
    <property type="molecule type" value="Genomic_DNA"/>
</dbReference>
<dbReference type="PROSITE" id="PS50110">
    <property type="entry name" value="RESPONSE_REGULATORY"/>
    <property type="match status" value="1"/>
</dbReference>
<evidence type="ECO:0000256" key="2">
    <source>
        <dbReference type="PROSITE-ProRule" id="PRU00169"/>
    </source>
</evidence>
<dbReference type="PANTHER" id="PTHR44591">
    <property type="entry name" value="STRESS RESPONSE REGULATOR PROTEIN 1"/>
    <property type="match status" value="1"/>
</dbReference>
<sequence>MYRAIIADDSATIRSIIERTLTRAGIQVLAQAKNGDEALSLFRKQQPNLVTLDITMPGTDGLKCLEEIKKNNPKTEIIIISALSDQSTAIKAIKMGASTFIKKPFTEHELLNHLETLGIIEKGE</sequence>
<dbReference type="InterPro" id="IPR011006">
    <property type="entry name" value="CheY-like_superfamily"/>
</dbReference>
<accession>A0ABU9UE27</accession>
<dbReference type="SUPFAM" id="SSF52172">
    <property type="entry name" value="CheY-like"/>
    <property type="match status" value="1"/>
</dbReference>
<evidence type="ECO:0000259" key="3">
    <source>
        <dbReference type="PROSITE" id="PS50110"/>
    </source>
</evidence>
<name>A0ABU9UE27_9SPIR</name>
<dbReference type="InterPro" id="IPR001789">
    <property type="entry name" value="Sig_transdc_resp-reg_receiver"/>
</dbReference>
<dbReference type="Proteomes" id="UP001466331">
    <property type="component" value="Unassembled WGS sequence"/>
</dbReference>
<keyword evidence="5" id="KW-1185">Reference proteome</keyword>
<dbReference type="RefSeq" id="WP_420069842.1">
    <property type="nucleotide sequence ID" value="NZ_JBCHKQ010000003.1"/>
</dbReference>
<evidence type="ECO:0000313" key="4">
    <source>
        <dbReference type="EMBL" id="MEM5948392.1"/>
    </source>
</evidence>